<reference evidence="4" key="1">
    <citation type="submission" date="2020-11" db="EMBL/GenBank/DDBJ databases">
        <authorList>
            <consortium name="DOE Joint Genome Institute"/>
            <person name="Ahrendt S."/>
            <person name="Riley R."/>
            <person name="Andreopoulos W."/>
            <person name="Labutti K."/>
            <person name="Pangilinan J."/>
            <person name="Ruiz-Duenas F.J."/>
            <person name="Barrasa J.M."/>
            <person name="Sanchez-Garcia M."/>
            <person name="Camarero S."/>
            <person name="Miyauchi S."/>
            <person name="Serrano A."/>
            <person name="Linde D."/>
            <person name="Babiker R."/>
            <person name="Drula E."/>
            <person name="Ayuso-Fernandez I."/>
            <person name="Pacheco R."/>
            <person name="Padilla G."/>
            <person name="Ferreira P."/>
            <person name="Barriuso J."/>
            <person name="Kellner H."/>
            <person name="Castanera R."/>
            <person name="Alfaro M."/>
            <person name="Ramirez L."/>
            <person name="Pisabarro A.G."/>
            <person name="Kuo A."/>
            <person name="Tritt A."/>
            <person name="Lipzen A."/>
            <person name="He G."/>
            <person name="Yan M."/>
            <person name="Ng V."/>
            <person name="Cullen D."/>
            <person name="Martin F."/>
            <person name="Rosso M.-N."/>
            <person name="Henrissat B."/>
            <person name="Hibbett D."/>
            <person name="Martinez A.T."/>
            <person name="Grigoriev I.V."/>
        </authorList>
    </citation>
    <scope>NUCLEOTIDE SEQUENCE</scope>
    <source>
        <strain evidence="4">CBS 506.95</strain>
    </source>
</reference>
<keyword evidence="1" id="KW-0677">Repeat</keyword>
<feature type="domain" description="Nephrocystin 3-like N-terminal" evidence="3">
    <location>
        <begin position="112"/>
        <end position="275"/>
    </location>
</feature>
<feature type="region of interest" description="Disordered" evidence="2">
    <location>
        <begin position="1"/>
        <end position="36"/>
    </location>
</feature>
<dbReference type="AlphaFoldDB" id="A0A9P6JU61"/>
<proteinExistence type="predicted"/>
<dbReference type="InterPro" id="IPR056884">
    <property type="entry name" value="NPHP3-like_N"/>
</dbReference>
<dbReference type="Pfam" id="PF24883">
    <property type="entry name" value="NPHP3_N"/>
    <property type="match status" value="1"/>
</dbReference>
<dbReference type="PANTHER" id="PTHR10039">
    <property type="entry name" value="AMELOGENIN"/>
    <property type="match status" value="1"/>
</dbReference>
<evidence type="ECO:0000256" key="1">
    <source>
        <dbReference type="ARBA" id="ARBA00022737"/>
    </source>
</evidence>
<gene>
    <name evidence="4" type="ORF">CPB83DRAFT_625652</name>
</gene>
<organism evidence="4 5">
    <name type="scientific">Crepidotus variabilis</name>
    <dbReference type="NCBI Taxonomy" id="179855"/>
    <lineage>
        <taxon>Eukaryota</taxon>
        <taxon>Fungi</taxon>
        <taxon>Dikarya</taxon>
        <taxon>Basidiomycota</taxon>
        <taxon>Agaricomycotina</taxon>
        <taxon>Agaricomycetes</taxon>
        <taxon>Agaricomycetidae</taxon>
        <taxon>Agaricales</taxon>
        <taxon>Agaricineae</taxon>
        <taxon>Crepidotaceae</taxon>
        <taxon>Crepidotus</taxon>
    </lineage>
</organism>
<keyword evidence="5" id="KW-1185">Reference proteome</keyword>
<accession>A0A9P6JU61</accession>
<evidence type="ECO:0000259" key="3">
    <source>
        <dbReference type="Pfam" id="PF24883"/>
    </source>
</evidence>
<protein>
    <recommendedName>
        <fullName evidence="3">Nephrocystin 3-like N-terminal domain-containing protein</fullName>
    </recommendedName>
</protein>
<dbReference type="EMBL" id="MU157831">
    <property type="protein sequence ID" value="KAF9532519.1"/>
    <property type="molecule type" value="Genomic_DNA"/>
</dbReference>
<comment type="caution">
    <text evidence="4">The sequence shown here is derived from an EMBL/GenBank/DDBJ whole genome shotgun (WGS) entry which is preliminary data.</text>
</comment>
<name>A0A9P6JU61_9AGAR</name>
<dbReference type="PANTHER" id="PTHR10039:SF14">
    <property type="entry name" value="NACHT DOMAIN-CONTAINING PROTEIN"/>
    <property type="match status" value="1"/>
</dbReference>
<dbReference type="Proteomes" id="UP000807306">
    <property type="component" value="Unassembled WGS sequence"/>
</dbReference>
<dbReference type="OrthoDB" id="3228837at2759"/>
<evidence type="ECO:0000256" key="2">
    <source>
        <dbReference type="SAM" id="MobiDB-lite"/>
    </source>
</evidence>
<sequence length="685" mass="78182">MLKLATRNSSPSRSGQTSPESNRSSATSPTSLTLFSDTPPIRPATWGSSPDDVLGSSHSLQNRHTFSSAPSILLRDWGLKHLNKATSLSAMYDSDTRIKCHPGTRAAIINSLLHWITSSQVDSPIWWLHAPFGHGKSAILQTLIQQLLSNDSRSLFGGAFFFRRDDRIASQAGYLFPTIASQLAFNMPGMAELINQAMVQNPNLPNAPLFIQLLSLIIDPIREFSKGHQLPPKATIMIDGLDECESNFDQTYILYILSRAIEFNLLSFRILIASRPETHIIEAFSQEPLSRVSKITELDKDWQNATEAGEEMQKFFEDGFQEIYNFNPILSHRSQQWPLPGDILTLVRRSCGQYLYATTILSFVGRPFNNPITQLKTIIQGNQDAIAFSNMDKLYRHILSSCPIVDDLLPKVLACLLFRQKSIPSLDAIANIWDVDRDDVNRVVEALRSVLSIRTYSFPERFSIIFRQTYEAPIPRVHHISFKEFLEDRKRSRKYCCDTGSLYSQWVFRCRHLFEEALAGRASKPIHQTTWTVLQAFHYSHTFWDDSFHLPNLLPYDFTKDDLNQIMATSLLSRYARHRQRVTGDPDTMDSLYARCRFLKTQAINSTLAEMDPHFREFLRFHELKTIAFDGNQSDMLEKARLSEVVFSDVVAKYPFLFSVDWDQYYGGSDGNLYIKVLKLGSITT</sequence>
<dbReference type="InterPro" id="IPR027417">
    <property type="entry name" value="P-loop_NTPase"/>
</dbReference>
<evidence type="ECO:0000313" key="5">
    <source>
        <dbReference type="Proteomes" id="UP000807306"/>
    </source>
</evidence>
<evidence type="ECO:0000313" key="4">
    <source>
        <dbReference type="EMBL" id="KAF9532519.1"/>
    </source>
</evidence>
<dbReference type="SUPFAM" id="SSF52540">
    <property type="entry name" value="P-loop containing nucleoside triphosphate hydrolases"/>
    <property type="match status" value="1"/>
</dbReference>